<dbReference type="GO" id="GO:0003723">
    <property type="term" value="F:RNA binding"/>
    <property type="evidence" value="ECO:0007669"/>
    <property type="project" value="InterPro"/>
</dbReference>
<proteinExistence type="predicted"/>
<dbReference type="Gene3D" id="4.10.1000.10">
    <property type="entry name" value="Zinc finger, CCCH-type"/>
    <property type="match status" value="1"/>
</dbReference>
<dbReference type="PROSITE" id="PS50157">
    <property type="entry name" value="ZINC_FINGER_C2H2_2"/>
    <property type="match status" value="1"/>
</dbReference>
<feature type="region of interest" description="Disordered" evidence="5">
    <location>
        <begin position="303"/>
        <end position="395"/>
    </location>
</feature>
<evidence type="ECO:0000256" key="2">
    <source>
        <dbReference type="ARBA" id="ARBA00022771"/>
    </source>
</evidence>
<reference evidence="8" key="2">
    <citation type="submission" date="2019-06" db="EMBL/GenBank/DDBJ databases">
        <title>Genomics analysis of Aphanomyces spp. identifies a new class of oomycete effector associated with host adaptation.</title>
        <authorList>
            <person name="Gaulin E."/>
        </authorList>
    </citation>
    <scope>NUCLEOTIDE SEQUENCE</scope>
    <source>
        <strain evidence="8">CBS 578.67</strain>
    </source>
</reference>
<keyword evidence="3 4" id="KW-0862">Zinc</keyword>
<feature type="compositionally biased region" description="Pro residues" evidence="5">
    <location>
        <begin position="1"/>
        <end position="10"/>
    </location>
</feature>
<dbReference type="PANTHER" id="PTHR13309:SF0">
    <property type="entry name" value="FMR1-INTERACTING PROTEIN NUFIP1"/>
    <property type="match status" value="1"/>
</dbReference>
<feature type="domain" description="C2H2-type" evidence="7">
    <location>
        <begin position="220"/>
        <end position="242"/>
    </location>
</feature>
<feature type="compositionally biased region" description="Pro residues" evidence="5">
    <location>
        <begin position="114"/>
        <end position="147"/>
    </location>
</feature>
<feature type="compositionally biased region" description="Low complexity" evidence="5">
    <location>
        <begin position="374"/>
        <end position="384"/>
    </location>
</feature>
<dbReference type="Proteomes" id="UP000332933">
    <property type="component" value="Unassembled WGS sequence"/>
</dbReference>
<dbReference type="InterPro" id="IPR013087">
    <property type="entry name" value="Znf_C2H2_type"/>
</dbReference>
<keyword evidence="10" id="KW-1185">Reference proteome</keyword>
<feature type="domain" description="C3H1-type" evidence="6">
    <location>
        <begin position="418"/>
        <end position="446"/>
    </location>
</feature>
<dbReference type="Pfam" id="PF00642">
    <property type="entry name" value="zf-CCCH"/>
    <property type="match status" value="1"/>
</dbReference>
<feature type="region of interest" description="Disordered" evidence="5">
    <location>
        <begin position="1"/>
        <end position="155"/>
    </location>
</feature>
<evidence type="ECO:0000256" key="1">
    <source>
        <dbReference type="ARBA" id="ARBA00022723"/>
    </source>
</evidence>
<dbReference type="Pfam" id="PF10453">
    <property type="entry name" value="NUFIP1"/>
    <property type="match status" value="1"/>
</dbReference>
<protein>
    <submittedName>
        <fullName evidence="9">Aste57867_13481 protein</fullName>
    </submittedName>
</protein>
<dbReference type="GO" id="GO:0000492">
    <property type="term" value="P:box C/D snoRNP assembly"/>
    <property type="evidence" value="ECO:0007669"/>
    <property type="project" value="TreeGrafter"/>
</dbReference>
<evidence type="ECO:0000313" key="9">
    <source>
        <dbReference type="EMBL" id="VFT90319.1"/>
    </source>
</evidence>
<feature type="zinc finger region" description="C3H1-type" evidence="4">
    <location>
        <begin position="418"/>
        <end position="446"/>
    </location>
</feature>
<feature type="compositionally biased region" description="Basic residues" evidence="5">
    <location>
        <begin position="97"/>
        <end position="106"/>
    </location>
</feature>
<accession>A0A485KYZ5</accession>
<keyword evidence="1 4" id="KW-0479">Metal-binding</keyword>
<dbReference type="InterPro" id="IPR000571">
    <property type="entry name" value="Znf_CCCH"/>
</dbReference>
<dbReference type="InterPro" id="IPR036855">
    <property type="entry name" value="Znf_CCCH_sf"/>
</dbReference>
<name>A0A485KYZ5_9STRA</name>
<evidence type="ECO:0000256" key="5">
    <source>
        <dbReference type="SAM" id="MobiDB-lite"/>
    </source>
</evidence>
<keyword evidence="2 4" id="KW-0863">Zinc-finger</keyword>
<feature type="compositionally biased region" description="Pro residues" evidence="5">
    <location>
        <begin position="87"/>
        <end position="96"/>
    </location>
</feature>
<dbReference type="SUPFAM" id="SSF90229">
    <property type="entry name" value="CCCH zinc finger"/>
    <property type="match status" value="1"/>
</dbReference>
<dbReference type="PROSITE" id="PS00028">
    <property type="entry name" value="ZINC_FINGER_C2H2_1"/>
    <property type="match status" value="1"/>
</dbReference>
<evidence type="ECO:0000259" key="6">
    <source>
        <dbReference type="PROSITE" id="PS50103"/>
    </source>
</evidence>
<dbReference type="SMART" id="SM00356">
    <property type="entry name" value="ZnF_C3H1"/>
    <property type="match status" value="2"/>
</dbReference>
<dbReference type="InterPro" id="IPR019496">
    <property type="entry name" value="NUFIP1_cons_dom"/>
</dbReference>
<reference evidence="9 10" key="1">
    <citation type="submission" date="2019-03" db="EMBL/GenBank/DDBJ databases">
        <authorList>
            <person name="Gaulin E."/>
            <person name="Dumas B."/>
        </authorList>
    </citation>
    <scope>NUCLEOTIDE SEQUENCE [LARGE SCALE GENOMIC DNA]</scope>
    <source>
        <strain evidence="9">CBS 568.67</strain>
    </source>
</reference>
<feature type="compositionally biased region" description="Basic and acidic residues" evidence="5">
    <location>
        <begin position="303"/>
        <end position="325"/>
    </location>
</feature>
<evidence type="ECO:0000313" key="10">
    <source>
        <dbReference type="Proteomes" id="UP000332933"/>
    </source>
</evidence>
<dbReference type="AlphaFoldDB" id="A0A485KYZ5"/>
<evidence type="ECO:0000256" key="3">
    <source>
        <dbReference type="ARBA" id="ARBA00022833"/>
    </source>
</evidence>
<evidence type="ECO:0000259" key="7">
    <source>
        <dbReference type="PROSITE" id="PS50157"/>
    </source>
</evidence>
<dbReference type="PANTHER" id="PTHR13309">
    <property type="entry name" value="NUCLEAR FRAGILE X MENTAL RETARDATION PROTEIN INTERACTING PROTEIN 1"/>
    <property type="match status" value="1"/>
</dbReference>
<evidence type="ECO:0000256" key="4">
    <source>
        <dbReference type="PROSITE-ProRule" id="PRU00723"/>
    </source>
</evidence>
<organism evidence="9 10">
    <name type="scientific">Aphanomyces stellatus</name>
    <dbReference type="NCBI Taxonomy" id="120398"/>
    <lineage>
        <taxon>Eukaryota</taxon>
        <taxon>Sar</taxon>
        <taxon>Stramenopiles</taxon>
        <taxon>Oomycota</taxon>
        <taxon>Saprolegniomycetes</taxon>
        <taxon>Saprolegniales</taxon>
        <taxon>Verrucalvaceae</taxon>
        <taxon>Aphanomyces</taxon>
    </lineage>
</organism>
<evidence type="ECO:0000313" key="8">
    <source>
        <dbReference type="EMBL" id="KAF0695717.1"/>
    </source>
</evidence>
<dbReference type="GO" id="GO:0008270">
    <property type="term" value="F:zinc ion binding"/>
    <property type="evidence" value="ECO:0007669"/>
    <property type="project" value="UniProtKB-KW"/>
</dbReference>
<dbReference type="EMBL" id="VJMH01005455">
    <property type="protein sequence ID" value="KAF0695717.1"/>
    <property type="molecule type" value="Genomic_DNA"/>
</dbReference>
<dbReference type="PROSITE" id="PS50103">
    <property type="entry name" value="ZF_C3H1"/>
    <property type="match status" value="1"/>
</dbReference>
<dbReference type="EMBL" id="CAADRA010005476">
    <property type="protein sequence ID" value="VFT90319.1"/>
    <property type="molecule type" value="Genomic_DNA"/>
</dbReference>
<feature type="compositionally biased region" description="Basic residues" evidence="5">
    <location>
        <begin position="27"/>
        <end position="36"/>
    </location>
</feature>
<dbReference type="OrthoDB" id="273070at2759"/>
<gene>
    <name evidence="9" type="primary">Aste57867_13481</name>
    <name evidence="8" type="ORF">As57867_013431</name>
    <name evidence="9" type="ORF">ASTE57867_13481</name>
</gene>
<sequence length="523" mass="57404">MHPPPPPPMYPGGGGYPYPPRQNHPGAPHHPHHQAPHHGPPLPQHVPPHLAHHHGGGPPPLPPHHAPNHQHGAYYPPPPPHHHQHPQYPPPLYPPHPQHHHHHHPHDPHMGMNGPPPLPGYHPMQGPPGYPPLPPPGETHQRPPMPVDRPQAFHHPPHMVDPQYARPMPPPPQPQPSIPPMSYICRKCNLGGHWIQDCLKKPNQSKPPAKGGAPAAAGQFQCEPCEKQFSMKSQFDAHVLTHEQCWAPECEFKASKRVVTCHYQTAHGQYAGSGLKEIEIEGQTFKVLVGNSPEDIRKWREERRKKWPSDANVKRKVDERDERTQAGDVMSNPAKPKRVKLAHDAAKDGASTSETTAPLEAPSATEGGTPAPPTSTDAPSTLATGSPNQKPKKKSSKFCVKFIRSSCTLGVNCDYNHDVQSVPCKGYSSTGKCKRGDKCQFSHAATVPPKPSAAKSAATQVKEHKSSLLRKLLAKDIDREHRHMLQAFHHLVEHNFFQPTAPPLAAVVAANTDGTPIADDDSI</sequence>
<dbReference type="GO" id="GO:0005634">
    <property type="term" value="C:nucleus"/>
    <property type="evidence" value="ECO:0007669"/>
    <property type="project" value="TreeGrafter"/>
</dbReference>
<dbReference type="InterPro" id="IPR039136">
    <property type="entry name" value="NUFIP1-like"/>
</dbReference>